<dbReference type="SUPFAM" id="SSF103473">
    <property type="entry name" value="MFS general substrate transporter"/>
    <property type="match status" value="1"/>
</dbReference>
<keyword evidence="1" id="KW-0472">Membrane</keyword>
<evidence type="ECO:0000313" key="3">
    <source>
        <dbReference type="Proteomes" id="UP000319986"/>
    </source>
</evidence>
<dbReference type="Pfam" id="PF07690">
    <property type="entry name" value="MFS_1"/>
    <property type="match status" value="1"/>
</dbReference>
<evidence type="ECO:0008006" key="4">
    <source>
        <dbReference type="Google" id="ProtNLM"/>
    </source>
</evidence>
<dbReference type="Gene3D" id="1.20.1250.20">
    <property type="entry name" value="MFS general substrate transporter like domains"/>
    <property type="match status" value="1"/>
</dbReference>
<dbReference type="Proteomes" id="UP000319986">
    <property type="component" value="Unassembled WGS sequence"/>
</dbReference>
<keyword evidence="1" id="KW-0812">Transmembrane</keyword>
<accession>A0A4Y4C000</accession>
<feature type="transmembrane region" description="Helical" evidence="1">
    <location>
        <begin position="124"/>
        <end position="150"/>
    </location>
</feature>
<reference evidence="2 3" key="1">
    <citation type="submission" date="2019-06" db="EMBL/GenBank/DDBJ databases">
        <title>Whole genome shotgun sequence of Corynebacterium variabile NBRC 15286.</title>
        <authorList>
            <person name="Hosoyama A."/>
            <person name="Uohara A."/>
            <person name="Ohji S."/>
            <person name="Ichikawa N."/>
        </authorList>
    </citation>
    <scope>NUCLEOTIDE SEQUENCE [LARGE SCALE GENOMIC DNA]</scope>
    <source>
        <strain evidence="2 3">NBRC 15286</strain>
    </source>
</reference>
<protein>
    <recommendedName>
        <fullName evidence="4">MFS transporter</fullName>
    </recommendedName>
</protein>
<feature type="transmembrane region" description="Helical" evidence="1">
    <location>
        <begin position="59"/>
        <end position="77"/>
    </location>
</feature>
<organism evidence="2 3">
    <name type="scientific">Corynebacterium variabile</name>
    <dbReference type="NCBI Taxonomy" id="1727"/>
    <lineage>
        <taxon>Bacteria</taxon>
        <taxon>Bacillati</taxon>
        <taxon>Actinomycetota</taxon>
        <taxon>Actinomycetes</taxon>
        <taxon>Mycobacteriales</taxon>
        <taxon>Corynebacteriaceae</taxon>
        <taxon>Corynebacterium</taxon>
    </lineage>
</organism>
<gene>
    <name evidence="2" type="ORF">CVA01_00480</name>
</gene>
<evidence type="ECO:0000256" key="1">
    <source>
        <dbReference type="SAM" id="Phobius"/>
    </source>
</evidence>
<comment type="caution">
    <text evidence="2">The sequence shown here is derived from an EMBL/GenBank/DDBJ whole genome shotgun (WGS) entry which is preliminary data.</text>
</comment>
<name>A0A4Y4C000_9CORY</name>
<feature type="transmembrane region" description="Helical" evidence="1">
    <location>
        <begin position="28"/>
        <end position="47"/>
    </location>
</feature>
<keyword evidence="1" id="KW-1133">Transmembrane helix</keyword>
<dbReference type="InterPro" id="IPR011701">
    <property type="entry name" value="MFS"/>
</dbReference>
<dbReference type="GeneID" id="82889064"/>
<proteinExistence type="predicted"/>
<feature type="transmembrane region" description="Helical" evidence="1">
    <location>
        <begin position="83"/>
        <end position="103"/>
    </location>
</feature>
<sequence length="191" mass="19919">MCESCQFFIGVPLLSVYPMQVIGVSSQTVGFVLIARTVGSMVFMLFLGPLTRRFGARSVLWVSGGVSTAALAPWLLVPVTGSALHTVWTWLPVVLVPVLFAAKSVFSTSVDSIAYDLVSREDRVVVFTVSDVVSSGSLQLTGMVGAWLVAAPSDGPSLVTGGVGVVPGSALIQAGVVVSVALTMRFSRAAR</sequence>
<evidence type="ECO:0000313" key="2">
    <source>
        <dbReference type="EMBL" id="GEC84734.1"/>
    </source>
</evidence>
<dbReference type="EMBL" id="BJNT01000001">
    <property type="protein sequence ID" value="GEC84734.1"/>
    <property type="molecule type" value="Genomic_DNA"/>
</dbReference>
<dbReference type="RefSeq" id="WP_170209640.1">
    <property type="nucleotide sequence ID" value="NZ_BJNT01000001.1"/>
</dbReference>
<dbReference type="InterPro" id="IPR036259">
    <property type="entry name" value="MFS_trans_sf"/>
</dbReference>
<dbReference type="GO" id="GO:0022857">
    <property type="term" value="F:transmembrane transporter activity"/>
    <property type="evidence" value="ECO:0007669"/>
    <property type="project" value="InterPro"/>
</dbReference>
<feature type="transmembrane region" description="Helical" evidence="1">
    <location>
        <begin position="162"/>
        <end position="182"/>
    </location>
</feature>
<dbReference type="AlphaFoldDB" id="A0A4Y4C000"/>